<dbReference type="EMBL" id="CP060244">
    <property type="protein sequence ID" value="QNT79424.1"/>
    <property type="molecule type" value="Genomic_DNA"/>
</dbReference>
<keyword evidence="3" id="KW-1185">Reference proteome</keyword>
<dbReference type="AlphaFoldDB" id="A0A7H1NUG4"/>
<dbReference type="KEGG" id="ebla:JGUZn3_22230"/>
<keyword evidence="1" id="KW-0812">Transmembrane</keyword>
<dbReference type="Proteomes" id="UP000516349">
    <property type="component" value="Chromosome"/>
</dbReference>
<keyword evidence="1" id="KW-1133">Transmembrane helix</keyword>
<accession>A0A7H1NUG4</accession>
<reference evidence="2 3" key="1">
    <citation type="submission" date="2020-08" db="EMBL/GenBank/DDBJ databases">
        <title>Complete genome sequence of Entomobacter blattae G55GP.</title>
        <authorList>
            <person name="Poehlein A."/>
            <person name="Guzman J."/>
            <person name="Daniel R."/>
            <person name="Vilcinskas A."/>
        </authorList>
    </citation>
    <scope>NUCLEOTIDE SEQUENCE [LARGE SCALE GENOMIC DNA]</scope>
    <source>
        <strain evidence="2 3">G55GP</strain>
    </source>
</reference>
<name>A0A7H1NUG4_9PROT</name>
<gene>
    <name evidence="2" type="ORF">JGUZn3_22230</name>
</gene>
<sequence>MKLECKVNINEGAIQAMDKLDQSKKLRHFAYFVAAIVGGGPFLFGLAAVIRAFH</sequence>
<proteinExistence type="predicted"/>
<evidence type="ECO:0000313" key="3">
    <source>
        <dbReference type="Proteomes" id="UP000516349"/>
    </source>
</evidence>
<organism evidence="2 3">
    <name type="scientific">Entomobacter blattae</name>
    <dbReference type="NCBI Taxonomy" id="2762277"/>
    <lineage>
        <taxon>Bacteria</taxon>
        <taxon>Pseudomonadati</taxon>
        <taxon>Pseudomonadota</taxon>
        <taxon>Alphaproteobacteria</taxon>
        <taxon>Acetobacterales</taxon>
        <taxon>Acetobacteraceae</taxon>
        <taxon>Entomobacter</taxon>
    </lineage>
</organism>
<feature type="transmembrane region" description="Helical" evidence="1">
    <location>
        <begin position="29"/>
        <end position="53"/>
    </location>
</feature>
<evidence type="ECO:0000256" key="1">
    <source>
        <dbReference type="SAM" id="Phobius"/>
    </source>
</evidence>
<evidence type="ECO:0000313" key="2">
    <source>
        <dbReference type="EMBL" id="QNT79424.1"/>
    </source>
</evidence>
<keyword evidence="1" id="KW-0472">Membrane</keyword>
<protein>
    <submittedName>
        <fullName evidence="2">Uncharacterized protein</fullName>
    </submittedName>
</protein>